<dbReference type="Proteomes" id="UP000272464">
    <property type="component" value="Unassembled WGS sequence"/>
</dbReference>
<dbReference type="Pfam" id="PF12945">
    <property type="entry name" value="PilZNR"/>
    <property type="match status" value="1"/>
</dbReference>
<accession>A0A3S1JT25</accession>
<dbReference type="GO" id="GO:0035438">
    <property type="term" value="F:cyclic-di-GMP binding"/>
    <property type="evidence" value="ECO:0007669"/>
    <property type="project" value="InterPro"/>
</dbReference>
<dbReference type="EMBL" id="RZNX01000001">
    <property type="protein sequence ID" value="RUT36104.1"/>
    <property type="molecule type" value="Genomic_DNA"/>
</dbReference>
<evidence type="ECO:0000313" key="4">
    <source>
        <dbReference type="Proteomes" id="UP000272464"/>
    </source>
</evidence>
<protein>
    <submittedName>
        <fullName evidence="3">Glycosyl transferase</fullName>
    </submittedName>
</protein>
<reference evidence="3 4" key="1">
    <citation type="submission" date="2018-12" db="EMBL/GenBank/DDBJ databases">
        <authorList>
            <person name="Sun L."/>
            <person name="Chen Z."/>
        </authorList>
    </citation>
    <scope>NUCLEOTIDE SEQUENCE [LARGE SCALE GENOMIC DNA]</scope>
    <source>
        <strain evidence="3 4">3-5-3</strain>
    </source>
</reference>
<dbReference type="SUPFAM" id="SSF141371">
    <property type="entry name" value="PilZ domain-like"/>
    <property type="match status" value="1"/>
</dbReference>
<sequence>MKRLLPKINDLVYIQVASEIEKEEKIEYKSRISEMEEDSFLIEVPIPVDGGGMKKLYMGDELSVYFLTDEGVKNYFNTYVLGFVSDNIKLVRIRKPDPESITRIQRRNFLRVTADLEVAVKTPNNIRFVARTEDIGGGGFSFYCEPQYSLLEGDILHCWVLLPYKNGSIEHVPIEAEIVRTKKLETGRSLVMMKFESISDMERQKLIRYCFERQFDFRNR</sequence>
<evidence type="ECO:0000259" key="2">
    <source>
        <dbReference type="Pfam" id="PF12945"/>
    </source>
</evidence>
<feature type="domain" description="PilZ" evidence="1">
    <location>
        <begin position="105"/>
        <end position="212"/>
    </location>
</feature>
<name>A0A3S1JT25_9BACL</name>
<dbReference type="InterPro" id="IPR009875">
    <property type="entry name" value="PilZ_domain"/>
</dbReference>
<evidence type="ECO:0000313" key="3">
    <source>
        <dbReference type="EMBL" id="RUT36104.1"/>
    </source>
</evidence>
<comment type="caution">
    <text evidence="3">The sequence shown here is derived from an EMBL/GenBank/DDBJ whole genome shotgun (WGS) entry which is preliminary data.</text>
</comment>
<feature type="domain" description="Type III secretion system flagellar brake protein YcgR PilZN" evidence="2">
    <location>
        <begin position="7"/>
        <end position="96"/>
    </location>
</feature>
<dbReference type="InterPro" id="IPR009926">
    <property type="entry name" value="T3SS_YcgR_PilZN"/>
</dbReference>
<proteinExistence type="predicted"/>
<dbReference type="Gene3D" id="2.40.10.220">
    <property type="entry name" value="predicted glycosyltransferase like domains"/>
    <property type="match status" value="1"/>
</dbReference>
<keyword evidence="3" id="KW-0808">Transferase</keyword>
<gene>
    <name evidence="3" type="ORF">EJP77_03700</name>
</gene>
<dbReference type="AlphaFoldDB" id="A0A3S1JT25"/>
<organism evidence="3 4">
    <name type="scientific">Paenibacillus zeisoli</name>
    <dbReference type="NCBI Taxonomy" id="2496267"/>
    <lineage>
        <taxon>Bacteria</taxon>
        <taxon>Bacillati</taxon>
        <taxon>Bacillota</taxon>
        <taxon>Bacilli</taxon>
        <taxon>Bacillales</taxon>
        <taxon>Paenibacillaceae</taxon>
        <taxon>Paenibacillus</taxon>
    </lineage>
</organism>
<dbReference type="OrthoDB" id="1951449at2"/>
<evidence type="ECO:0000259" key="1">
    <source>
        <dbReference type="Pfam" id="PF07238"/>
    </source>
</evidence>
<dbReference type="GO" id="GO:0016740">
    <property type="term" value="F:transferase activity"/>
    <property type="evidence" value="ECO:0007669"/>
    <property type="project" value="UniProtKB-KW"/>
</dbReference>
<keyword evidence="4" id="KW-1185">Reference proteome</keyword>
<dbReference type="Pfam" id="PF07238">
    <property type="entry name" value="PilZ"/>
    <property type="match status" value="1"/>
</dbReference>